<reference evidence="1 2" key="1">
    <citation type="submission" date="2012-10" db="EMBL/GenBank/DDBJ databases">
        <authorList>
            <person name="Zafar N."/>
            <person name="Inman J."/>
            <person name="Hall N."/>
            <person name="Lorenzi H."/>
            <person name="Caler E."/>
        </authorList>
    </citation>
    <scope>NUCLEOTIDE SEQUENCE [LARGE SCALE GENOMIC DNA]</scope>
    <source>
        <strain evidence="1 2">IP1</strain>
    </source>
</reference>
<keyword evidence="2" id="KW-1185">Reference proteome</keyword>
<accession>A0A0A1U0X5</accession>
<dbReference type="CDD" id="cd12885">
    <property type="entry name" value="SPRY_RanBP_like"/>
    <property type="match status" value="1"/>
</dbReference>
<dbReference type="EMBL" id="KB206817">
    <property type="protein sequence ID" value="ELP87681.1"/>
    <property type="molecule type" value="Genomic_DNA"/>
</dbReference>
<protein>
    <submittedName>
        <fullName evidence="1">Uncharacterized protein</fullName>
    </submittedName>
</protein>
<dbReference type="InterPro" id="IPR043136">
    <property type="entry name" value="B30.2/SPRY_sf"/>
</dbReference>
<dbReference type="GeneID" id="14886682"/>
<gene>
    <name evidence="1" type="ORF">EIN_382350</name>
</gene>
<dbReference type="InterPro" id="IPR044736">
    <property type="entry name" value="Gid1/RanBPM/SPLA_SPRY"/>
</dbReference>
<sequence>MAIKLEIVFLMKVALNFFSRQTLYSFIQVSKVCLSALCSLKVNPVFMTESSVIWFYKHFTPETIDFGYYEFTSTDLFTLPKQLYNVDFTCAFKNGLWTTEFVRKIFPKVVRLSLLFPNPDDDEYILTLECIKFITHHTKYLTALKYLYIDFESFIDFIADYTENKKEKYLNLPETIVINMSGGKPIELNTVFIDKLNLLEQTLLDNEKSTVYITISHHPKDKEVLKLFKKTTYYYATCVSNMCETLSDRILCDKGSVCIEGFVATSIINKIIENTYSTSVVYIHTNKIMKTTWVLPKSVSQLTLLSKNEEEAKINLKTQVLNINFSCIKTLNILSLVKVKFDNQFPCLKSLSITNAVKIIFTEKCEMAALVEIELWNVNDTYFSCNLDNLKTLFIYQGNRLTFSKKLNSLKTITVVESNNVSLPKIDFNNKVVHLSNSKAIIFNGINSSIYLRKYSDKTYIETSIEKIFEFPIQIKEKGQWKMSKFVSMSPRVEVVGNKIKRKKEVEKDMYDMVVSYGFLNGNNCKCEMQFIDKNDVIKTIANVRYFEIELTRNSYIAVGIMNVFEHIVYQNVMLGWQQMSCGYHSDDETIYNNGDLDGYDSKIRSGKKTGETDVVGVGIVFNIKKMASKFFFTCNGNYVVSREFNANSVATAISMNVFSKIVINYGEKPFEFDLNTLTNKVVV</sequence>
<dbReference type="VEuPathDB" id="AmoebaDB:EIN_382350"/>
<dbReference type="Gene3D" id="2.60.120.920">
    <property type="match status" value="1"/>
</dbReference>
<proteinExistence type="predicted"/>
<dbReference type="KEGG" id="eiv:EIN_382350"/>
<dbReference type="OrthoDB" id="25503at2759"/>
<evidence type="ECO:0000313" key="1">
    <source>
        <dbReference type="EMBL" id="ELP87681.1"/>
    </source>
</evidence>
<dbReference type="Proteomes" id="UP000014680">
    <property type="component" value="Unassembled WGS sequence"/>
</dbReference>
<organism evidence="1 2">
    <name type="scientific">Entamoeba invadens IP1</name>
    <dbReference type="NCBI Taxonomy" id="370355"/>
    <lineage>
        <taxon>Eukaryota</taxon>
        <taxon>Amoebozoa</taxon>
        <taxon>Evosea</taxon>
        <taxon>Archamoebae</taxon>
        <taxon>Mastigamoebida</taxon>
        <taxon>Entamoebidae</taxon>
        <taxon>Entamoeba</taxon>
    </lineage>
</organism>
<evidence type="ECO:0000313" key="2">
    <source>
        <dbReference type="Proteomes" id="UP000014680"/>
    </source>
</evidence>
<name>A0A0A1U0X5_ENTIV</name>
<dbReference type="RefSeq" id="XP_004254452.1">
    <property type="nucleotide sequence ID" value="XM_004254404.1"/>
</dbReference>
<dbReference type="AlphaFoldDB" id="A0A0A1U0X5"/>